<dbReference type="AlphaFoldDB" id="A0AB36K1Y1"/>
<protein>
    <submittedName>
        <fullName evidence="2">GNAT family N-acetyltransferase</fullName>
    </submittedName>
</protein>
<name>A0AB36K1Y1_9GAMM</name>
<dbReference type="PROSITE" id="PS51186">
    <property type="entry name" value="GNAT"/>
    <property type="match status" value="1"/>
</dbReference>
<dbReference type="CDD" id="cd04301">
    <property type="entry name" value="NAT_SF"/>
    <property type="match status" value="1"/>
</dbReference>
<comment type="caution">
    <text evidence="2">The sequence shown here is derived from an EMBL/GenBank/DDBJ whole genome shotgun (WGS) entry which is preliminary data.</text>
</comment>
<dbReference type="Pfam" id="PF00583">
    <property type="entry name" value="Acetyltransf_1"/>
    <property type="match status" value="1"/>
</dbReference>
<feature type="domain" description="N-acetyltransferase" evidence="1">
    <location>
        <begin position="12"/>
        <end position="168"/>
    </location>
</feature>
<proteinExistence type="predicted"/>
<reference evidence="2 3" key="1">
    <citation type="journal article" date="2017" name="Genome Announc.">
        <title>Draft Genome Sequences of Salinivibrio proteolyticus, Salinivibrio sharmensis, Salinivibrio siamensis, Salinivibrio costicola subsp. alcaliphilus, Salinivibrio costicola subsp. vallismortis, and 29 New Isolates Belonging to the Genus Salinivibrio.</title>
        <authorList>
            <person name="Lopez-Hermoso C."/>
            <person name="de la Haba R.R."/>
            <person name="Sanchez-Porro C."/>
            <person name="Bayliss S.C."/>
            <person name="Feil E.J."/>
            <person name="Ventosa A."/>
        </authorList>
    </citation>
    <scope>NUCLEOTIDE SEQUENCE [LARGE SCALE GENOMIC DNA]</scope>
    <source>
        <strain evidence="2 3">IC202</strain>
    </source>
</reference>
<accession>A0AB36K1Y1</accession>
<dbReference type="Proteomes" id="UP000188726">
    <property type="component" value="Unassembled WGS sequence"/>
</dbReference>
<dbReference type="InterPro" id="IPR016181">
    <property type="entry name" value="Acyl_CoA_acyltransferase"/>
</dbReference>
<evidence type="ECO:0000313" key="2">
    <source>
        <dbReference type="EMBL" id="OOE40918.1"/>
    </source>
</evidence>
<evidence type="ECO:0000313" key="3">
    <source>
        <dbReference type="Proteomes" id="UP000188726"/>
    </source>
</evidence>
<organism evidence="2 3">
    <name type="scientific">Salinivibrio kushneri</name>
    <dbReference type="NCBI Taxonomy" id="1908198"/>
    <lineage>
        <taxon>Bacteria</taxon>
        <taxon>Pseudomonadati</taxon>
        <taxon>Pseudomonadota</taxon>
        <taxon>Gammaproteobacteria</taxon>
        <taxon>Vibrionales</taxon>
        <taxon>Vibrionaceae</taxon>
        <taxon>Salinivibrio</taxon>
    </lineage>
</organism>
<dbReference type="Gene3D" id="3.40.630.30">
    <property type="match status" value="1"/>
</dbReference>
<gene>
    <name evidence="2" type="ORF">BZG09_16080</name>
</gene>
<dbReference type="SUPFAM" id="SSF55729">
    <property type="entry name" value="Acyl-CoA N-acyltransferases (Nat)"/>
    <property type="match status" value="1"/>
</dbReference>
<sequence>MSETTTSQLTKISVAPLTDEDIDDVRQVSLPDQQVKFAVTADEFLAETCETIHRHVIKRAGKTVGFFKLDTDYASQYDFCPPKALGLRMFVVDARYQGQGLGTGAVKALLEYLPVAYRDFNWVYLTVNCQNPAAKACYQKGGFTDTGELYWGGAAGPQHIMYAAIDADNKGKAQ</sequence>
<dbReference type="GO" id="GO:0016747">
    <property type="term" value="F:acyltransferase activity, transferring groups other than amino-acyl groups"/>
    <property type="evidence" value="ECO:0007669"/>
    <property type="project" value="InterPro"/>
</dbReference>
<evidence type="ECO:0000259" key="1">
    <source>
        <dbReference type="PROSITE" id="PS51186"/>
    </source>
</evidence>
<dbReference type="EMBL" id="MUEO01000064">
    <property type="protein sequence ID" value="OOE40918.1"/>
    <property type="molecule type" value="Genomic_DNA"/>
</dbReference>
<dbReference type="RefSeq" id="WP_077459603.1">
    <property type="nucleotide sequence ID" value="NZ_MUEN01000104.1"/>
</dbReference>
<dbReference type="InterPro" id="IPR000182">
    <property type="entry name" value="GNAT_dom"/>
</dbReference>